<dbReference type="RefSeq" id="WP_183815793.1">
    <property type="nucleotide sequence ID" value="NZ_JACHOB010000001.1"/>
</dbReference>
<dbReference type="PANTHER" id="PTHR11228:SF22">
    <property type="entry name" value="PEPTIDE BIOSYNTHESIS PROTEIN YYDG-RELATED"/>
    <property type="match status" value="1"/>
</dbReference>
<dbReference type="GO" id="GO:0003824">
    <property type="term" value="F:catalytic activity"/>
    <property type="evidence" value="ECO:0007669"/>
    <property type="project" value="InterPro"/>
</dbReference>
<evidence type="ECO:0000313" key="7">
    <source>
        <dbReference type="EMBL" id="MBB4658168.1"/>
    </source>
</evidence>
<evidence type="ECO:0000256" key="2">
    <source>
        <dbReference type="ARBA" id="ARBA00022691"/>
    </source>
</evidence>
<evidence type="ECO:0000313" key="8">
    <source>
        <dbReference type="Proteomes" id="UP000563524"/>
    </source>
</evidence>
<accession>A0A840I1V0</accession>
<keyword evidence="4" id="KW-0408">Iron</keyword>
<gene>
    <name evidence="7" type="ORF">GGQ59_000668</name>
</gene>
<proteinExistence type="predicted"/>
<dbReference type="Gene3D" id="3.20.20.70">
    <property type="entry name" value="Aldolase class I"/>
    <property type="match status" value="1"/>
</dbReference>
<dbReference type="AlphaFoldDB" id="A0A840I1V0"/>
<comment type="caution">
    <text evidence="7">The sequence shown here is derived from an EMBL/GenBank/DDBJ whole genome shotgun (WGS) entry which is preliminary data.</text>
</comment>
<evidence type="ECO:0000256" key="3">
    <source>
        <dbReference type="ARBA" id="ARBA00022723"/>
    </source>
</evidence>
<dbReference type="SFLD" id="SFLDG01067">
    <property type="entry name" value="SPASM/twitch_domain_containing"/>
    <property type="match status" value="1"/>
</dbReference>
<dbReference type="InterPro" id="IPR007197">
    <property type="entry name" value="rSAM"/>
</dbReference>
<dbReference type="GO" id="GO:0046872">
    <property type="term" value="F:metal ion binding"/>
    <property type="evidence" value="ECO:0007669"/>
    <property type="project" value="UniProtKB-KW"/>
</dbReference>
<dbReference type="InterPro" id="IPR058240">
    <property type="entry name" value="rSAM_sf"/>
</dbReference>
<reference evidence="7 8" key="1">
    <citation type="submission" date="2020-08" db="EMBL/GenBank/DDBJ databases">
        <title>Genomic Encyclopedia of Type Strains, Phase IV (KMG-IV): sequencing the most valuable type-strain genomes for metagenomic binning, comparative biology and taxonomic classification.</title>
        <authorList>
            <person name="Goeker M."/>
        </authorList>
    </citation>
    <scope>NUCLEOTIDE SEQUENCE [LARGE SCALE GENOMIC DNA]</scope>
    <source>
        <strain evidence="7 8">DSM 102850</strain>
    </source>
</reference>
<sequence>MADGSPLAAKFTDPHTTAKGEDRAWVGLRRLETLWLNTGTLCNIACENCYIESTPRNDALVYLTLEEALPYLGEAEGMGTREVGITGGEPFMNPDAVGIVAAALSRGFVVLVLTNAMRPMMRPRVLEELLSIPERDRSRLTLRVSLDHFTRELHDAERGEGSFARAMDGIDWLAEHGFRLAVAGRTMHGEGEEASRAGYAAMLAGRGIPIDASDPKALVLFPEMRAKDDPPEITTACWGILGKSPDSVMCSSSRMVVKRKGADAPAVLSCTLLAYDERFEMGGTLEEASRPVPLNHPWCATFCVLGGASCS</sequence>
<dbReference type="CDD" id="cd01335">
    <property type="entry name" value="Radical_SAM"/>
    <property type="match status" value="1"/>
</dbReference>
<dbReference type="Pfam" id="PF04055">
    <property type="entry name" value="Radical_SAM"/>
    <property type="match status" value="1"/>
</dbReference>
<evidence type="ECO:0000256" key="1">
    <source>
        <dbReference type="ARBA" id="ARBA00001966"/>
    </source>
</evidence>
<evidence type="ECO:0000256" key="5">
    <source>
        <dbReference type="ARBA" id="ARBA00023014"/>
    </source>
</evidence>
<keyword evidence="5" id="KW-0411">Iron-sulfur</keyword>
<name>A0A840I1V0_9PROT</name>
<feature type="domain" description="Radical SAM core" evidence="6">
    <location>
        <begin position="37"/>
        <end position="192"/>
    </location>
</feature>
<protein>
    <submittedName>
        <fullName evidence="7">MoaA/NifB/PqqE/SkfB family radical SAM enzyme</fullName>
    </submittedName>
</protein>
<dbReference type="InterPro" id="IPR013785">
    <property type="entry name" value="Aldolase_TIM"/>
</dbReference>
<keyword evidence="2" id="KW-0949">S-adenosyl-L-methionine</keyword>
<dbReference type="InterPro" id="IPR050377">
    <property type="entry name" value="Radical_SAM_PqqE_MftC-like"/>
</dbReference>
<keyword evidence="3" id="KW-0479">Metal-binding</keyword>
<evidence type="ECO:0000256" key="4">
    <source>
        <dbReference type="ARBA" id="ARBA00023004"/>
    </source>
</evidence>
<comment type="cofactor">
    <cofactor evidence="1">
        <name>[4Fe-4S] cluster</name>
        <dbReference type="ChEBI" id="CHEBI:49883"/>
    </cofactor>
</comment>
<dbReference type="SUPFAM" id="SSF102114">
    <property type="entry name" value="Radical SAM enzymes"/>
    <property type="match status" value="1"/>
</dbReference>
<dbReference type="Proteomes" id="UP000563524">
    <property type="component" value="Unassembled WGS sequence"/>
</dbReference>
<dbReference type="SFLD" id="SFLDS00029">
    <property type="entry name" value="Radical_SAM"/>
    <property type="match status" value="1"/>
</dbReference>
<dbReference type="EMBL" id="JACHOB010000001">
    <property type="protein sequence ID" value="MBB4658168.1"/>
    <property type="molecule type" value="Genomic_DNA"/>
</dbReference>
<evidence type="ECO:0000259" key="6">
    <source>
        <dbReference type="Pfam" id="PF04055"/>
    </source>
</evidence>
<dbReference type="GO" id="GO:0051536">
    <property type="term" value="F:iron-sulfur cluster binding"/>
    <property type="evidence" value="ECO:0007669"/>
    <property type="project" value="UniProtKB-KW"/>
</dbReference>
<dbReference type="PANTHER" id="PTHR11228">
    <property type="entry name" value="RADICAL SAM DOMAIN PROTEIN"/>
    <property type="match status" value="1"/>
</dbReference>
<organism evidence="7 8">
    <name type="scientific">Parvularcula dongshanensis</name>
    <dbReference type="NCBI Taxonomy" id="1173995"/>
    <lineage>
        <taxon>Bacteria</taxon>
        <taxon>Pseudomonadati</taxon>
        <taxon>Pseudomonadota</taxon>
        <taxon>Alphaproteobacteria</taxon>
        <taxon>Parvularculales</taxon>
        <taxon>Parvularculaceae</taxon>
        <taxon>Parvularcula</taxon>
    </lineage>
</organism>
<keyword evidence="8" id="KW-1185">Reference proteome</keyword>